<dbReference type="AlphaFoldDB" id="A0A316YR75"/>
<dbReference type="EMBL" id="KZ819635">
    <property type="protein sequence ID" value="PWN91168.1"/>
    <property type="molecule type" value="Genomic_DNA"/>
</dbReference>
<evidence type="ECO:0000313" key="1">
    <source>
        <dbReference type="EMBL" id="PWN91168.1"/>
    </source>
</evidence>
<accession>A0A316YR75</accession>
<sequence>MPARMRRFKSELERKRAHLLPLLLGLARSTEKKPLFAVRQEGRESHLLTAPCRAPRWRRCACQNLRAQPPVHCAHFAALNMHIYGSVCRAARPFCAFVPLSDEGLPAVRSGRRTCKCLAACSSSAGFSLFVVITLFDCYSASNAAFIARADGPAAPPP</sequence>
<protein>
    <submittedName>
        <fullName evidence="1">Uncharacterized protein</fullName>
    </submittedName>
</protein>
<dbReference type="Proteomes" id="UP000245768">
    <property type="component" value="Unassembled WGS sequence"/>
</dbReference>
<reference evidence="1 2" key="1">
    <citation type="journal article" date="2018" name="Mol. Biol. Evol.">
        <title>Broad Genomic Sampling Reveals a Smut Pathogenic Ancestry of the Fungal Clade Ustilaginomycotina.</title>
        <authorList>
            <person name="Kijpornyongpan T."/>
            <person name="Mondo S.J."/>
            <person name="Barry K."/>
            <person name="Sandor L."/>
            <person name="Lee J."/>
            <person name="Lipzen A."/>
            <person name="Pangilinan J."/>
            <person name="LaButti K."/>
            <person name="Hainaut M."/>
            <person name="Henrissat B."/>
            <person name="Grigoriev I.V."/>
            <person name="Spatafora J.W."/>
            <person name="Aime M.C."/>
        </authorList>
    </citation>
    <scope>NUCLEOTIDE SEQUENCE [LARGE SCALE GENOMIC DNA]</scope>
    <source>
        <strain evidence="1 2">MCA 4198</strain>
    </source>
</reference>
<keyword evidence="2" id="KW-1185">Reference proteome</keyword>
<organism evidence="1 2">
    <name type="scientific">Acaromyces ingoldii</name>
    <dbReference type="NCBI Taxonomy" id="215250"/>
    <lineage>
        <taxon>Eukaryota</taxon>
        <taxon>Fungi</taxon>
        <taxon>Dikarya</taxon>
        <taxon>Basidiomycota</taxon>
        <taxon>Ustilaginomycotina</taxon>
        <taxon>Exobasidiomycetes</taxon>
        <taxon>Exobasidiales</taxon>
        <taxon>Cryptobasidiaceae</taxon>
        <taxon>Acaromyces</taxon>
    </lineage>
</organism>
<dbReference type="InParanoid" id="A0A316YR75"/>
<dbReference type="RefSeq" id="XP_025378366.1">
    <property type="nucleotide sequence ID" value="XM_025525606.1"/>
</dbReference>
<evidence type="ECO:0000313" key="2">
    <source>
        <dbReference type="Proteomes" id="UP000245768"/>
    </source>
</evidence>
<proteinExistence type="predicted"/>
<gene>
    <name evidence="1" type="ORF">FA10DRAFT_61134</name>
</gene>
<name>A0A316YR75_9BASI</name>
<dbReference type="GeneID" id="37047522"/>